<name>A0A562VG30_9BACT</name>
<dbReference type="EMBL" id="VLLN01000024">
    <property type="protein sequence ID" value="TWJ16883.1"/>
    <property type="molecule type" value="Genomic_DNA"/>
</dbReference>
<dbReference type="Proteomes" id="UP000319449">
    <property type="component" value="Unassembled WGS sequence"/>
</dbReference>
<dbReference type="AlphaFoldDB" id="A0A562VG30"/>
<organism evidence="1 2">
    <name type="scientific">Geobacter argillaceus</name>
    <dbReference type="NCBI Taxonomy" id="345631"/>
    <lineage>
        <taxon>Bacteria</taxon>
        <taxon>Pseudomonadati</taxon>
        <taxon>Thermodesulfobacteriota</taxon>
        <taxon>Desulfuromonadia</taxon>
        <taxon>Geobacterales</taxon>
        <taxon>Geobacteraceae</taxon>
        <taxon>Geobacter</taxon>
    </lineage>
</organism>
<proteinExistence type="predicted"/>
<evidence type="ECO:0000313" key="1">
    <source>
        <dbReference type="EMBL" id="TWJ16883.1"/>
    </source>
</evidence>
<keyword evidence="2" id="KW-1185">Reference proteome</keyword>
<sequence length="728" mass="83193">MRRSLSSIIRFLPCLVTALLLIPSLATARPLMITIQAPQTLLAHPPARLAVEDSCGLLKKAFPEATITLNGTETDVRIILSDPQTRRHFPARSSQAKPYPTLQTPDASYRWTAAASTGGTTLRLAASSPEGVSNGLYGLLQEKLGIRFIHPRQTIFPNHRSWPLPRTFTFSGTPRFDKRGFHIHTLHPVELTEQLHDPTRPLAFEEITEYLDWLARNGQNTFQFFLLRGVDRSTWPAHARRIVDYAHRRGVRCGVEVSLAMLQQQAFQAITLLRPYPSYRHQVDDTLAWLFRAEWDFVTLEATMGEHLPILGNLLPGVQGYLEEQVQKRYRAGLMYATHVICADGGEKVRRPSRPESGILIHTVMSYSVSEPKAPVYGNANQRFMLEAAKNETRRRETWYWPESSYWVGFDTSVPLLLLTYLDARWDDIETMAKIGVSGHLTFTSGWEWGYWLTDWSIARWSWRLADNGQPRETAPLSRLGELFPDPVLTVLWQEALDLQKSYLKERELQRYLSALTPFSELPHPLDKPFQPDPAFHSSWLLKKATPDQAMAVLRGPVADLEAFASGMERITSRLSHRIGVLEKEGTLTAGLNSLAVELTDGLQVSSLRARHRALTLRALLAGRDERGVFSRDRKESSRILARAGTVRSEALRLVRRQEARYRYPVELIARRRESLTAYPFGYLYPASSLFFWEREEKQVKKGRFDPLFMNLWNFRRTLGLESLFFGK</sequence>
<protein>
    <submittedName>
        <fullName evidence="1">Uncharacterized protein</fullName>
    </submittedName>
</protein>
<accession>A0A562VG30</accession>
<evidence type="ECO:0000313" key="2">
    <source>
        <dbReference type="Proteomes" id="UP000319449"/>
    </source>
</evidence>
<reference evidence="1 2" key="1">
    <citation type="submission" date="2019-07" db="EMBL/GenBank/DDBJ databases">
        <title>Genomic Encyclopedia of Archaeal and Bacterial Type Strains, Phase II (KMG-II): from individual species to whole genera.</title>
        <authorList>
            <person name="Goeker M."/>
        </authorList>
    </citation>
    <scope>NUCLEOTIDE SEQUENCE [LARGE SCALE GENOMIC DNA]</scope>
    <source>
        <strain evidence="1 2">ATCC BAA-1139</strain>
    </source>
</reference>
<dbReference type="RefSeq" id="WP_246125893.1">
    <property type="nucleotide sequence ID" value="NZ_VLLN01000024.1"/>
</dbReference>
<gene>
    <name evidence="1" type="ORF">JN12_03242</name>
</gene>
<comment type="caution">
    <text evidence="1">The sequence shown here is derived from an EMBL/GenBank/DDBJ whole genome shotgun (WGS) entry which is preliminary data.</text>
</comment>